<evidence type="ECO:0000256" key="1">
    <source>
        <dbReference type="SAM" id="Phobius"/>
    </source>
</evidence>
<accession>A0A512NC73</accession>
<name>A0A512NC73_9HYPH</name>
<keyword evidence="1" id="KW-0812">Transmembrane</keyword>
<gene>
    <name evidence="2" type="ORF">RSO01_37050</name>
</gene>
<organism evidence="2 3">
    <name type="scientific">Reyranella soli</name>
    <dbReference type="NCBI Taxonomy" id="1230389"/>
    <lineage>
        <taxon>Bacteria</taxon>
        <taxon>Pseudomonadati</taxon>
        <taxon>Pseudomonadota</taxon>
        <taxon>Alphaproteobacteria</taxon>
        <taxon>Hyphomicrobiales</taxon>
        <taxon>Reyranellaceae</taxon>
        <taxon>Reyranella</taxon>
    </lineage>
</organism>
<reference evidence="2 3" key="1">
    <citation type="submission" date="2019-07" db="EMBL/GenBank/DDBJ databases">
        <title>Whole genome shotgun sequence of Reyranella soli NBRC 108950.</title>
        <authorList>
            <person name="Hosoyama A."/>
            <person name="Uohara A."/>
            <person name="Ohji S."/>
            <person name="Ichikawa N."/>
        </authorList>
    </citation>
    <scope>NUCLEOTIDE SEQUENCE [LARGE SCALE GENOMIC DNA]</scope>
    <source>
        <strain evidence="2 3">NBRC 108950</strain>
    </source>
</reference>
<dbReference type="AlphaFoldDB" id="A0A512NC73"/>
<dbReference type="Proteomes" id="UP000321058">
    <property type="component" value="Unassembled WGS sequence"/>
</dbReference>
<evidence type="ECO:0000313" key="2">
    <source>
        <dbReference type="EMBL" id="GEP56539.1"/>
    </source>
</evidence>
<sequence length="87" mass="9721">MIQWTEIVIASTAAIVVAVAIRIWRARQAARERGPVHIHEPLMKRAEALADKSPFLRKVSAEFKANGHISNRQAEAVKKAIARIEAR</sequence>
<feature type="transmembrane region" description="Helical" evidence="1">
    <location>
        <begin position="6"/>
        <end position="24"/>
    </location>
</feature>
<protein>
    <submittedName>
        <fullName evidence="2">Uncharacterized protein</fullName>
    </submittedName>
</protein>
<dbReference type="EMBL" id="BKAJ01000066">
    <property type="protein sequence ID" value="GEP56539.1"/>
    <property type="molecule type" value="Genomic_DNA"/>
</dbReference>
<keyword evidence="1" id="KW-1133">Transmembrane helix</keyword>
<evidence type="ECO:0000313" key="3">
    <source>
        <dbReference type="Proteomes" id="UP000321058"/>
    </source>
</evidence>
<keyword evidence="3" id="KW-1185">Reference proteome</keyword>
<proteinExistence type="predicted"/>
<keyword evidence="1" id="KW-0472">Membrane</keyword>
<dbReference type="OrthoDB" id="7376546at2"/>
<comment type="caution">
    <text evidence="2">The sequence shown here is derived from an EMBL/GenBank/DDBJ whole genome shotgun (WGS) entry which is preliminary data.</text>
</comment>